<comment type="caution">
    <text evidence="2">The sequence shown here is derived from an EMBL/GenBank/DDBJ whole genome shotgun (WGS) entry which is preliminary data.</text>
</comment>
<gene>
    <name evidence="2" type="ORF">EV142_11714</name>
</gene>
<accession>A0ABY2ARJ9</accession>
<name>A0ABY2ARJ9_9FLAO</name>
<proteinExistence type="predicted"/>
<keyword evidence="1" id="KW-0472">Membrane</keyword>
<evidence type="ECO:0000313" key="2">
    <source>
        <dbReference type="EMBL" id="TCN50227.1"/>
    </source>
</evidence>
<evidence type="ECO:0000313" key="3">
    <source>
        <dbReference type="Proteomes" id="UP000295270"/>
    </source>
</evidence>
<protein>
    <submittedName>
        <fullName evidence="2">Uncharacterized protein</fullName>
    </submittedName>
</protein>
<evidence type="ECO:0000256" key="1">
    <source>
        <dbReference type="SAM" id="Phobius"/>
    </source>
</evidence>
<feature type="transmembrane region" description="Helical" evidence="1">
    <location>
        <begin position="21"/>
        <end position="40"/>
    </location>
</feature>
<dbReference type="Proteomes" id="UP000295270">
    <property type="component" value="Unassembled WGS sequence"/>
</dbReference>
<keyword evidence="1" id="KW-0812">Transmembrane</keyword>
<keyword evidence="1" id="KW-1133">Transmembrane helix</keyword>
<sequence>MKPNDGNNEPKGLNVIQKIGICLLVLTIIVYYVLSIQFLAS</sequence>
<reference evidence="2 3" key="1">
    <citation type="journal article" date="2015" name="Stand. Genomic Sci.">
        <title>Genomic Encyclopedia of Bacterial and Archaeal Type Strains, Phase III: the genomes of soil and plant-associated and newly described type strains.</title>
        <authorList>
            <person name="Whitman W.B."/>
            <person name="Woyke T."/>
            <person name="Klenk H.P."/>
            <person name="Zhou Y."/>
            <person name="Lilburn T.G."/>
            <person name="Beck B.J."/>
            <person name="De Vos P."/>
            <person name="Vandamme P."/>
            <person name="Eisen J.A."/>
            <person name="Garrity G."/>
            <person name="Hugenholtz P."/>
            <person name="Kyrpides N.C."/>
        </authorList>
    </citation>
    <scope>NUCLEOTIDE SEQUENCE [LARGE SCALE GENOMIC DNA]</scope>
    <source>
        <strain evidence="2 3">P5626</strain>
    </source>
</reference>
<keyword evidence="3" id="KW-1185">Reference proteome</keyword>
<dbReference type="EMBL" id="SLWA01000017">
    <property type="protein sequence ID" value="TCN50227.1"/>
    <property type="molecule type" value="Genomic_DNA"/>
</dbReference>
<organism evidence="2 3">
    <name type="scientific">Flavobacterium circumlabens</name>
    <dbReference type="NCBI Taxonomy" id="2133765"/>
    <lineage>
        <taxon>Bacteria</taxon>
        <taxon>Pseudomonadati</taxon>
        <taxon>Bacteroidota</taxon>
        <taxon>Flavobacteriia</taxon>
        <taxon>Flavobacteriales</taxon>
        <taxon>Flavobacteriaceae</taxon>
        <taxon>Flavobacterium</taxon>
    </lineage>
</organism>